<keyword evidence="5" id="KW-0238">DNA-binding</keyword>
<dbReference type="CDD" id="cd00067">
    <property type="entry name" value="GAL4"/>
    <property type="match status" value="1"/>
</dbReference>
<dbReference type="Pfam" id="PF00172">
    <property type="entry name" value="Zn_clus"/>
    <property type="match status" value="1"/>
</dbReference>
<dbReference type="InterPro" id="IPR036864">
    <property type="entry name" value="Zn2-C6_fun-type_DNA-bd_sf"/>
</dbReference>
<feature type="region of interest" description="Disordered" evidence="8">
    <location>
        <begin position="144"/>
        <end position="164"/>
    </location>
</feature>
<feature type="compositionally biased region" description="Polar residues" evidence="8">
    <location>
        <begin position="144"/>
        <end position="159"/>
    </location>
</feature>
<evidence type="ECO:0000256" key="2">
    <source>
        <dbReference type="ARBA" id="ARBA00022723"/>
    </source>
</evidence>
<dbReference type="PROSITE" id="PS00463">
    <property type="entry name" value="ZN2_CY6_FUNGAL_1"/>
    <property type="match status" value="1"/>
</dbReference>
<dbReference type="Pfam" id="PF04082">
    <property type="entry name" value="Fungal_trans"/>
    <property type="match status" value="1"/>
</dbReference>
<dbReference type="PANTHER" id="PTHR47540">
    <property type="entry name" value="THIAMINE REPRESSIBLE GENES REGULATORY PROTEIN THI5"/>
    <property type="match status" value="1"/>
</dbReference>
<keyword evidence="4" id="KW-0805">Transcription regulation</keyword>
<reference evidence="10 11" key="1">
    <citation type="submission" date="2016-03" db="EMBL/GenBank/DDBJ databases">
        <title>Comparative genomics of Pseudogymnoascus destructans, the fungus causing white-nose syndrome of bats.</title>
        <authorList>
            <person name="Palmer J.M."/>
            <person name="Drees K.P."/>
            <person name="Foster J.T."/>
            <person name="Lindner D.L."/>
        </authorList>
    </citation>
    <scope>NUCLEOTIDE SEQUENCE [LARGE SCALE GENOMIC DNA]</scope>
    <source>
        <strain evidence="10 11">UAMH 10579</strain>
    </source>
</reference>
<dbReference type="SUPFAM" id="SSF57701">
    <property type="entry name" value="Zn2/Cys6 DNA-binding domain"/>
    <property type="match status" value="1"/>
</dbReference>
<dbReference type="SMART" id="SM00906">
    <property type="entry name" value="Fungal_trans"/>
    <property type="match status" value="1"/>
</dbReference>
<dbReference type="SMART" id="SM00066">
    <property type="entry name" value="GAL4"/>
    <property type="match status" value="1"/>
</dbReference>
<dbReference type="GO" id="GO:0000981">
    <property type="term" value="F:DNA-binding transcription factor activity, RNA polymerase II-specific"/>
    <property type="evidence" value="ECO:0007669"/>
    <property type="project" value="InterPro"/>
</dbReference>
<evidence type="ECO:0000256" key="4">
    <source>
        <dbReference type="ARBA" id="ARBA00023015"/>
    </source>
</evidence>
<dbReference type="PANTHER" id="PTHR47540:SF1">
    <property type="entry name" value="ACTIVATOR OF STRESS GENES 1-RELATED"/>
    <property type="match status" value="1"/>
</dbReference>
<evidence type="ECO:0000259" key="9">
    <source>
        <dbReference type="PROSITE" id="PS50048"/>
    </source>
</evidence>
<dbReference type="Proteomes" id="UP000091956">
    <property type="component" value="Unassembled WGS sequence"/>
</dbReference>
<keyword evidence="2" id="KW-0479">Metal-binding</keyword>
<dbReference type="GeneID" id="28841130"/>
<evidence type="ECO:0000313" key="11">
    <source>
        <dbReference type="Proteomes" id="UP000091956"/>
    </source>
</evidence>
<comment type="subcellular location">
    <subcellularLocation>
        <location evidence="1">Nucleus</location>
    </subcellularLocation>
</comment>
<evidence type="ECO:0000256" key="3">
    <source>
        <dbReference type="ARBA" id="ARBA00022833"/>
    </source>
</evidence>
<feature type="domain" description="Zn(2)-C6 fungal-type" evidence="9">
    <location>
        <begin position="56"/>
        <end position="85"/>
    </location>
</feature>
<feature type="compositionally biased region" description="Basic and acidic residues" evidence="8">
    <location>
        <begin position="702"/>
        <end position="716"/>
    </location>
</feature>
<evidence type="ECO:0000256" key="6">
    <source>
        <dbReference type="ARBA" id="ARBA00023163"/>
    </source>
</evidence>
<dbReference type="EMBL" id="KV460244">
    <property type="protein sequence ID" value="OBT94347.1"/>
    <property type="molecule type" value="Genomic_DNA"/>
</dbReference>
<keyword evidence="6" id="KW-0804">Transcription</keyword>
<sequence length="886" mass="99498">MLAPSMESENEPSTAELAIHRHQTIPTRVLDTNSHLNSSVSSEPESTHRIRRIGRACDECRGRKIKCDGRHPCQHCSLLELDCTYDQPNKRSSRLSRKEIDELESKLERAQSLLKALLPNLDVDNPNLDANTLSKLRLPSTESQTVIQTGVGTSDTATRSLPHDGTEKDVALETVLEATGQLDLDDLGNWSYHGHGSSSAFIRRLGEQFGNISDSGVGKNTVLRLRSMPQIRESPGSSDDQSCKSAMQDSVPLPPRDVALDLTSSALNEACAILRFIHQPSFYSMFDRLYLVDPEQYGYEENMFLPLLYAVIAVGYLFSNSERAYFGSAHAVSEGEKYFVASRQMLDLTECRDLWSLQAVVFMIIFLHSSAKMSTCHSYLCAAMAASLQMGLHRREPEAMNPIERESRKRIFWTIRTMETYIVAILGLPRTIGDDDIDQEMPLEIDDQYITKEGILPMPDGQVSMVTGFNAHTRLVQILGKVITKVYPTKCMQKEVAQRPRAYVVIDAKVREVEGDLQLWATNLPMHLRPGADSPRELLRVQHHLRLAFTHVQMVLYRPFLHYISHSKTDSPTSGQCYAYAAACVDVGRNIIHNARQMEKQDTLNGPYWFSIYTTFCATLALVFYVWENVEVEGTLQTLKDAEYGRDVLAKLAYKSMAAARHSEILAIIFTRLPGRLGKAQVTAQSKTRRKRHTSLSKKNKAREAHSDQEGTDHSSYEYQPQTSTSVNPQTSTQAIDSVELGSSASVETPQEPWPVPETFFLCGDFSRFLGPDSIEDMFGRQPLYLKGGLSPDFGSTVMNPPQNVDSLDQYVSTLDMQRGQIHPHDFTGRLDNAVIDNIGEPFVPLSPYLSQMHAPSGNSFVSRESNRLYTGDYYVVDQNDNLREI</sequence>
<feature type="compositionally biased region" description="Polar residues" evidence="8">
    <location>
        <begin position="717"/>
        <end position="732"/>
    </location>
</feature>
<name>A0A1B8GEV0_9PEZI</name>
<keyword evidence="3" id="KW-0862">Zinc</keyword>
<dbReference type="GO" id="GO:0006351">
    <property type="term" value="P:DNA-templated transcription"/>
    <property type="evidence" value="ECO:0007669"/>
    <property type="project" value="InterPro"/>
</dbReference>
<dbReference type="GO" id="GO:0005634">
    <property type="term" value="C:nucleus"/>
    <property type="evidence" value="ECO:0007669"/>
    <property type="project" value="UniProtKB-SubCell"/>
</dbReference>
<dbReference type="InterPro" id="IPR051711">
    <property type="entry name" value="Stress_Response_Reg"/>
</dbReference>
<accession>A0A1B8GEV0</accession>
<dbReference type="AlphaFoldDB" id="A0A1B8GEV0"/>
<dbReference type="InterPro" id="IPR001138">
    <property type="entry name" value="Zn2Cys6_DnaBD"/>
</dbReference>
<dbReference type="GO" id="GO:0043565">
    <property type="term" value="F:sequence-specific DNA binding"/>
    <property type="evidence" value="ECO:0007669"/>
    <property type="project" value="TreeGrafter"/>
</dbReference>
<gene>
    <name evidence="10" type="ORF">VE01_07744</name>
</gene>
<evidence type="ECO:0000256" key="7">
    <source>
        <dbReference type="ARBA" id="ARBA00023242"/>
    </source>
</evidence>
<feature type="region of interest" description="Disordered" evidence="8">
    <location>
        <begin position="681"/>
        <end position="732"/>
    </location>
</feature>
<dbReference type="CDD" id="cd12148">
    <property type="entry name" value="fungal_TF_MHR"/>
    <property type="match status" value="1"/>
</dbReference>
<dbReference type="GO" id="GO:0045944">
    <property type="term" value="P:positive regulation of transcription by RNA polymerase II"/>
    <property type="evidence" value="ECO:0007669"/>
    <property type="project" value="TreeGrafter"/>
</dbReference>
<dbReference type="InterPro" id="IPR007219">
    <property type="entry name" value="XnlR_reg_dom"/>
</dbReference>
<dbReference type="Gene3D" id="4.10.240.10">
    <property type="entry name" value="Zn(2)-C6 fungal-type DNA-binding domain"/>
    <property type="match status" value="1"/>
</dbReference>
<evidence type="ECO:0000256" key="1">
    <source>
        <dbReference type="ARBA" id="ARBA00004123"/>
    </source>
</evidence>
<dbReference type="PROSITE" id="PS50048">
    <property type="entry name" value="ZN2_CY6_FUNGAL_2"/>
    <property type="match status" value="1"/>
</dbReference>
<dbReference type="STRING" id="342668.A0A1B8GEV0"/>
<evidence type="ECO:0000313" key="10">
    <source>
        <dbReference type="EMBL" id="OBT94347.1"/>
    </source>
</evidence>
<keyword evidence="11" id="KW-1185">Reference proteome</keyword>
<dbReference type="RefSeq" id="XP_018128080.1">
    <property type="nucleotide sequence ID" value="XM_018277177.2"/>
</dbReference>
<dbReference type="GO" id="GO:0008270">
    <property type="term" value="F:zinc ion binding"/>
    <property type="evidence" value="ECO:0007669"/>
    <property type="project" value="InterPro"/>
</dbReference>
<evidence type="ECO:0000256" key="5">
    <source>
        <dbReference type="ARBA" id="ARBA00023125"/>
    </source>
</evidence>
<organism evidence="10 11">
    <name type="scientific">Pseudogymnoascus verrucosus</name>
    <dbReference type="NCBI Taxonomy" id="342668"/>
    <lineage>
        <taxon>Eukaryota</taxon>
        <taxon>Fungi</taxon>
        <taxon>Dikarya</taxon>
        <taxon>Ascomycota</taxon>
        <taxon>Pezizomycotina</taxon>
        <taxon>Leotiomycetes</taxon>
        <taxon>Thelebolales</taxon>
        <taxon>Thelebolaceae</taxon>
        <taxon>Pseudogymnoascus</taxon>
    </lineage>
</organism>
<keyword evidence="7" id="KW-0539">Nucleus</keyword>
<proteinExistence type="predicted"/>
<reference evidence="11" key="2">
    <citation type="journal article" date="2018" name="Nat. Commun.">
        <title>Extreme sensitivity to ultraviolet light in the fungal pathogen causing white-nose syndrome of bats.</title>
        <authorList>
            <person name="Palmer J.M."/>
            <person name="Drees K.P."/>
            <person name="Foster J.T."/>
            <person name="Lindner D.L."/>
        </authorList>
    </citation>
    <scope>NUCLEOTIDE SEQUENCE [LARGE SCALE GENOMIC DNA]</scope>
    <source>
        <strain evidence="11">UAMH 10579</strain>
    </source>
</reference>
<feature type="compositionally biased region" description="Basic residues" evidence="8">
    <location>
        <begin position="687"/>
        <end position="701"/>
    </location>
</feature>
<evidence type="ECO:0000256" key="8">
    <source>
        <dbReference type="SAM" id="MobiDB-lite"/>
    </source>
</evidence>
<protein>
    <recommendedName>
        <fullName evidence="9">Zn(2)-C6 fungal-type domain-containing protein</fullName>
    </recommendedName>
</protein>